<dbReference type="InterPro" id="IPR041222">
    <property type="entry name" value="PriA_3primeBD"/>
</dbReference>
<dbReference type="InterPro" id="IPR042115">
    <property type="entry name" value="PriA_3primeBD_sf"/>
</dbReference>
<dbReference type="Proteomes" id="UP001415169">
    <property type="component" value="Unassembled WGS sequence"/>
</dbReference>
<evidence type="ECO:0000313" key="7">
    <source>
        <dbReference type="Proteomes" id="UP001415169"/>
    </source>
</evidence>
<dbReference type="EMBL" id="BAABBV010000001">
    <property type="protein sequence ID" value="GAA4155295.1"/>
    <property type="molecule type" value="Genomic_DNA"/>
</dbReference>
<dbReference type="Gene3D" id="3.40.50.300">
    <property type="entry name" value="P-loop containing nucleotide triphosphate hydrolases"/>
    <property type="match status" value="1"/>
</dbReference>
<comment type="caution">
    <text evidence="6">The sequence shown here is derived from an EMBL/GenBank/DDBJ whole genome shotgun (WGS) entry which is preliminary data.</text>
</comment>
<dbReference type="RefSeq" id="WP_344790070.1">
    <property type="nucleotide sequence ID" value="NZ_BAABBV010000001.1"/>
</dbReference>
<dbReference type="Gene3D" id="3.40.1440.60">
    <property type="entry name" value="PriA, 3(prime) DNA-binding domain"/>
    <property type="match status" value="1"/>
</dbReference>
<sequence>MASVARVLIDTPLPQLDRLFDYAIPPALADQAVPGVRVTAPLRVEGRLADGLVVEVGDTSDFDGALAPLETVVSPARVLAPEVWALARRIADRQAGSANDVLRLAIPRRSVAVERKWLERGAPGEAPRARYPIAGYEAGVIESAVDDAGRLALRSLPGVAELGDGTWVGRWAVTLAQAAVRAVAGGRSAILAVPDYRDQEQLEAVLHTLVPEGVVASLDARRTNAQRYAAFLACLDHPDEKRHVPRIIVGNRSVVYAPAAELGLIALYDDGDPLFAEPLAPYAHARDVALVRQQQQGGALVFAGHTRSVEVQRLVELGYLRDVGPVPLVTPKVVPTAAQQRETGPDGGRVPSAAFRTATEALQAGPVLVQVARPGYVSLLACRRCGQAARCTNCAGPLQLASSHAVPSCAWCGRLAGDWSCSECNNTTYRMVTRGSGRTAEELGRAFPGTRVIVSDGERPLTQVSGEPRTLVVATRGAEPIAAGGYAAVILLDGERMLQRESLHVGDDCLRWWSNAAALAAPGASTVLVGVGGPLAQALTLWQQHSYASAQLLDRRALGFPPALRVASVTGKPASVQAALEALENVPIRDVLGPAAVPADGPRSLDDGSVRAVVRFDYAHGDEVASALRGAIVRQATGGRRPPAGRRRGRPAPTLRVKLDDPEIL</sequence>
<evidence type="ECO:0000256" key="1">
    <source>
        <dbReference type="ARBA" id="ARBA00022741"/>
    </source>
</evidence>
<reference evidence="6" key="1">
    <citation type="journal article" date="2014" name="Int. J. Syst. Evol. Microbiol.">
        <title>Complete genome of a new Firmicutes species belonging to the dominant human colonic microbiota ('Ruminococcus bicirculans') reveals two chromosomes and a selective capacity to utilize plant glucans.</title>
        <authorList>
            <consortium name="NISC Comparative Sequencing Program"/>
            <person name="Wegmann U."/>
            <person name="Louis P."/>
            <person name="Goesmann A."/>
            <person name="Henrissat B."/>
            <person name="Duncan S.H."/>
            <person name="Flint H.J."/>
        </authorList>
    </citation>
    <scope>NUCLEOTIDE SEQUENCE</scope>
    <source>
        <strain evidence="6">JCM 17590</strain>
    </source>
</reference>
<keyword evidence="7" id="KW-1185">Reference proteome</keyword>
<dbReference type="InterPro" id="IPR027417">
    <property type="entry name" value="P-loop_NTPase"/>
</dbReference>
<accession>A0ABP7ZI43</accession>
<evidence type="ECO:0000259" key="5">
    <source>
        <dbReference type="Pfam" id="PF17764"/>
    </source>
</evidence>
<evidence type="ECO:0000256" key="4">
    <source>
        <dbReference type="SAM" id="MobiDB-lite"/>
    </source>
</evidence>
<keyword evidence="2" id="KW-0067">ATP-binding</keyword>
<keyword evidence="1" id="KW-0547">Nucleotide-binding</keyword>
<feature type="domain" description="Primosomal protein N' 3' DNA-binding" evidence="5">
    <location>
        <begin position="6"/>
        <end position="107"/>
    </location>
</feature>
<keyword evidence="3" id="KW-0238">DNA-binding</keyword>
<name>A0ABP7ZI43_9MICO</name>
<proteinExistence type="predicted"/>
<protein>
    <submittedName>
        <fullName evidence="6">Primosomal protein N</fullName>
    </submittedName>
</protein>
<gene>
    <name evidence="6" type="ORF">GCM10022286_04050</name>
</gene>
<dbReference type="PANTHER" id="PTHR30580">
    <property type="entry name" value="PRIMOSOMAL PROTEIN N"/>
    <property type="match status" value="1"/>
</dbReference>
<evidence type="ECO:0000313" key="6">
    <source>
        <dbReference type="EMBL" id="GAA4155295.1"/>
    </source>
</evidence>
<dbReference type="PANTHER" id="PTHR30580:SF0">
    <property type="entry name" value="PRIMOSOMAL PROTEIN N"/>
    <property type="match status" value="1"/>
</dbReference>
<evidence type="ECO:0000256" key="3">
    <source>
        <dbReference type="ARBA" id="ARBA00023125"/>
    </source>
</evidence>
<feature type="region of interest" description="Disordered" evidence="4">
    <location>
        <begin position="637"/>
        <end position="665"/>
    </location>
</feature>
<evidence type="ECO:0000256" key="2">
    <source>
        <dbReference type="ARBA" id="ARBA00022840"/>
    </source>
</evidence>
<organism evidence="6 7">
    <name type="scientific">Gryllotalpicola daejeonensis</name>
    <dbReference type="NCBI Taxonomy" id="993087"/>
    <lineage>
        <taxon>Bacteria</taxon>
        <taxon>Bacillati</taxon>
        <taxon>Actinomycetota</taxon>
        <taxon>Actinomycetes</taxon>
        <taxon>Micrococcales</taxon>
        <taxon>Microbacteriaceae</taxon>
        <taxon>Gryllotalpicola</taxon>
    </lineage>
</organism>
<reference evidence="6" key="2">
    <citation type="submission" date="2023-12" db="EMBL/GenBank/DDBJ databases">
        <authorList>
            <person name="Sun Q."/>
            <person name="Inoue M."/>
        </authorList>
    </citation>
    <scope>NUCLEOTIDE SEQUENCE</scope>
    <source>
        <strain evidence="6">JCM 17590</strain>
    </source>
</reference>
<dbReference type="Pfam" id="PF17764">
    <property type="entry name" value="PriA_3primeBD"/>
    <property type="match status" value="1"/>
</dbReference>